<dbReference type="OrthoDB" id="484536at2"/>
<protein>
    <recommendedName>
        <fullName evidence="3">SAM-dependent methyltransferase</fullName>
    </recommendedName>
</protein>
<organism evidence="1 2">
    <name type="scientific">Salicibibacter halophilus</name>
    <dbReference type="NCBI Taxonomy" id="2502791"/>
    <lineage>
        <taxon>Bacteria</taxon>
        <taxon>Bacillati</taxon>
        <taxon>Bacillota</taxon>
        <taxon>Bacilli</taxon>
        <taxon>Bacillales</taxon>
        <taxon>Bacillaceae</taxon>
        <taxon>Salicibibacter</taxon>
    </lineage>
</organism>
<name>A0A514LL55_9BACI</name>
<keyword evidence="2" id="KW-1185">Reference proteome</keyword>
<proteinExistence type="predicted"/>
<dbReference type="Proteomes" id="UP000319756">
    <property type="component" value="Chromosome"/>
</dbReference>
<dbReference type="RefSeq" id="WP_142091050.1">
    <property type="nucleotide sequence ID" value="NZ_CP035485.1"/>
</dbReference>
<dbReference type="AlphaFoldDB" id="A0A514LL55"/>
<sequence>MQLLNKGGLYIVDDLLPQKDWPVEHGEEIKDFIDYLDTKIDLSIAKLNWSTGLIIVTKI</sequence>
<evidence type="ECO:0000313" key="1">
    <source>
        <dbReference type="EMBL" id="QDI92546.1"/>
    </source>
</evidence>
<gene>
    <name evidence="1" type="ORF">EPH95_16295</name>
</gene>
<evidence type="ECO:0000313" key="2">
    <source>
        <dbReference type="Proteomes" id="UP000319756"/>
    </source>
</evidence>
<reference evidence="2" key="1">
    <citation type="submission" date="2019-01" db="EMBL/GenBank/DDBJ databases">
        <title>Genomic analysis of Salicibibacter sp. NKC3-5.</title>
        <authorList>
            <person name="Oh Y.J."/>
        </authorList>
    </citation>
    <scope>NUCLEOTIDE SEQUENCE [LARGE SCALE GENOMIC DNA]</scope>
    <source>
        <strain evidence="2">NKC3-5</strain>
    </source>
</reference>
<evidence type="ECO:0008006" key="3">
    <source>
        <dbReference type="Google" id="ProtNLM"/>
    </source>
</evidence>
<dbReference type="EMBL" id="CP035485">
    <property type="protein sequence ID" value="QDI92546.1"/>
    <property type="molecule type" value="Genomic_DNA"/>
</dbReference>
<dbReference type="KEGG" id="sale:EPH95_16295"/>
<accession>A0A514LL55</accession>